<feature type="transmembrane region" description="Helical" evidence="2">
    <location>
        <begin position="61"/>
        <end position="87"/>
    </location>
</feature>
<feature type="compositionally biased region" description="Basic residues" evidence="1">
    <location>
        <begin position="318"/>
        <end position="332"/>
    </location>
</feature>
<organism evidence="3 4">
    <name type="scientific">Pristionchus fissidentatus</name>
    <dbReference type="NCBI Taxonomy" id="1538716"/>
    <lineage>
        <taxon>Eukaryota</taxon>
        <taxon>Metazoa</taxon>
        <taxon>Ecdysozoa</taxon>
        <taxon>Nematoda</taxon>
        <taxon>Chromadorea</taxon>
        <taxon>Rhabditida</taxon>
        <taxon>Rhabditina</taxon>
        <taxon>Diplogasteromorpha</taxon>
        <taxon>Diplogasteroidea</taxon>
        <taxon>Neodiplogasteridae</taxon>
        <taxon>Pristionchus</taxon>
    </lineage>
</organism>
<dbReference type="AlphaFoldDB" id="A0AAV5UQ29"/>
<feature type="region of interest" description="Disordered" evidence="1">
    <location>
        <begin position="266"/>
        <end position="288"/>
    </location>
</feature>
<feature type="transmembrane region" description="Helical" evidence="2">
    <location>
        <begin position="162"/>
        <end position="188"/>
    </location>
</feature>
<evidence type="ECO:0000256" key="2">
    <source>
        <dbReference type="SAM" id="Phobius"/>
    </source>
</evidence>
<evidence type="ECO:0000313" key="4">
    <source>
        <dbReference type="Proteomes" id="UP001432322"/>
    </source>
</evidence>
<keyword evidence="2" id="KW-1133">Transmembrane helix</keyword>
<feature type="compositionally biased region" description="Polar residues" evidence="1">
    <location>
        <begin position="273"/>
        <end position="285"/>
    </location>
</feature>
<evidence type="ECO:0000313" key="3">
    <source>
        <dbReference type="EMBL" id="GMT09217.1"/>
    </source>
</evidence>
<feature type="non-terminal residue" evidence="3">
    <location>
        <position position="1"/>
    </location>
</feature>
<gene>
    <name evidence="3" type="ORF">PFISCL1PPCAC_514</name>
</gene>
<keyword evidence="2" id="KW-0472">Membrane</keyword>
<dbReference type="Proteomes" id="UP001432322">
    <property type="component" value="Unassembled WGS sequence"/>
</dbReference>
<dbReference type="EMBL" id="BTSY01000001">
    <property type="protein sequence ID" value="GMT09217.1"/>
    <property type="molecule type" value="Genomic_DNA"/>
</dbReference>
<feature type="compositionally biased region" description="Basic and acidic residues" evidence="1">
    <location>
        <begin position="333"/>
        <end position="350"/>
    </location>
</feature>
<comment type="caution">
    <text evidence="3">The sequence shown here is derived from an EMBL/GenBank/DDBJ whole genome shotgun (WGS) entry which is preliminary data.</text>
</comment>
<protein>
    <submittedName>
        <fullName evidence="3">Uncharacterized protein</fullName>
    </submittedName>
</protein>
<keyword evidence="4" id="KW-1185">Reference proteome</keyword>
<feature type="compositionally biased region" description="Low complexity" evidence="1">
    <location>
        <begin position="371"/>
        <end position="387"/>
    </location>
</feature>
<accession>A0AAV5UQ29</accession>
<sequence length="387" mass="42229">WLSAPFLFSPSKLSTIESAAAAATANDAAAFQPAAEASDSNSTVKSIGVVIYLRLLTRLGALLVAASSMVMLACWIYSIPIFAIAVAHTLVSFNSYSQYNNYINAPSGQTLQYLSVAKTSENYFTMQQIVLGTYFYVTTRMHYTASFKTPCIILETRISESAIHAVLIVFVILQLIDFGVAMVQYYILRSLKAKYEPTEDIHVTSAMPGMSNVESQKADLQAASPHVIAAASLKEQMATAKELRSARANSSKLKTAVVGDALIQIDPQKNKSNEPINTCPSTMSFNEKDLGDLKDVENEMNDLLRDSQEVRITSPPRPPKKPSKARKKKSEQRKKSDPVDKTQQESEACKTQKTQRSPTASTTKETKTRTRATTKGSGGSSNSKGSL</sequence>
<name>A0AAV5UQ29_9BILA</name>
<reference evidence="3" key="1">
    <citation type="submission" date="2023-10" db="EMBL/GenBank/DDBJ databases">
        <title>Genome assembly of Pristionchus species.</title>
        <authorList>
            <person name="Yoshida K."/>
            <person name="Sommer R.J."/>
        </authorList>
    </citation>
    <scope>NUCLEOTIDE SEQUENCE</scope>
    <source>
        <strain evidence="3">RS5133</strain>
    </source>
</reference>
<feature type="region of interest" description="Disordered" evidence="1">
    <location>
        <begin position="304"/>
        <end position="387"/>
    </location>
</feature>
<proteinExistence type="predicted"/>
<keyword evidence="2" id="KW-0812">Transmembrane</keyword>
<evidence type="ECO:0000256" key="1">
    <source>
        <dbReference type="SAM" id="MobiDB-lite"/>
    </source>
</evidence>